<feature type="binding site" evidence="6">
    <location>
        <position position="94"/>
    </location>
    <ligand>
        <name>a divalent metal cation</name>
        <dbReference type="ChEBI" id="CHEBI:60240"/>
        <label>1</label>
    </ligand>
</feature>
<protein>
    <recommendedName>
        <fullName evidence="6 7">Methionine aminopeptidase</fullName>
        <shortName evidence="6">MAP</shortName>
        <shortName evidence="6">MetAP</shortName>
        <ecNumber evidence="6 7">3.4.11.18</ecNumber>
    </recommendedName>
    <alternativeName>
        <fullName evidence="6">Peptidase M</fullName>
    </alternativeName>
</protein>
<dbReference type="AlphaFoldDB" id="E2ZE46"/>
<dbReference type="SUPFAM" id="SSF55920">
    <property type="entry name" value="Creatinase/aminopeptidase"/>
    <property type="match status" value="1"/>
</dbReference>
<feature type="binding site" evidence="6">
    <location>
        <position position="232"/>
    </location>
    <ligand>
        <name>a divalent metal cation</name>
        <dbReference type="ChEBI" id="CHEBI:60240"/>
        <label>2</label>
        <note>catalytic</note>
    </ligand>
</feature>
<evidence type="ECO:0000313" key="9">
    <source>
        <dbReference type="EMBL" id="EFQ03426.1"/>
    </source>
</evidence>
<comment type="cofactor">
    <cofactor evidence="6">
        <name>Co(2+)</name>
        <dbReference type="ChEBI" id="CHEBI:48828"/>
    </cofactor>
    <cofactor evidence="6">
        <name>Zn(2+)</name>
        <dbReference type="ChEBI" id="CHEBI:29105"/>
    </cofactor>
    <cofactor evidence="6">
        <name>Mn(2+)</name>
        <dbReference type="ChEBI" id="CHEBI:29035"/>
    </cofactor>
    <cofactor evidence="6">
        <name>Fe(2+)</name>
        <dbReference type="ChEBI" id="CHEBI:29033"/>
    </cofactor>
    <text evidence="6">Binds 2 divalent metal cations per subunit. Has a high-affinity and a low affinity metal-binding site. The true nature of the physiological cofactor is under debate. The enzyme is active with cobalt, zinc, manganese or divalent iron ions. Most likely, methionine aminopeptidases function as mononuclear Fe(2+)-metalloproteases under physiological conditions, and the catalytically relevant metal-binding site has been assigned to the histidine-containing high-affinity site.</text>
</comment>
<feature type="binding site" evidence="6">
    <location>
        <position position="175"/>
    </location>
    <ligand>
        <name>substrate</name>
    </ligand>
</feature>
<keyword evidence="4 6" id="KW-0479">Metal-binding</keyword>
<dbReference type="HAMAP" id="MF_01974">
    <property type="entry name" value="MetAP_1"/>
    <property type="match status" value="1"/>
</dbReference>
<evidence type="ECO:0000256" key="2">
    <source>
        <dbReference type="ARBA" id="ARBA00022438"/>
    </source>
</evidence>
<name>E2ZE46_9FIRM</name>
<proteinExistence type="inferred from homology"/>
<dbReference type="eggNOG" id="COG0024">
    <property type="taxonomic scope" value="Bacteria"/>
</dbReference>
<dbReference type="NCBIfam" id="TIGR00500">
    <property type="entry name" value="met_pdase_I"/>
    <property type="match status" value="1"/>
</dbReference>
<dbReference type="PRINTS" id="PR00599">
    <property type="entry name" value="MAPEPTIDASE"/>
</dbReference>
<dbReference type="STRING" id="706434.HMPREF9429_01748"/>
<keyword evidence="5 6" id="KW-0378">Hydrolase</keyword>
<feature type="binding site" evidence="6">
    <location>
        <position position="168"/>
    </location>
    <ligand>
        <name>a divalent metal cation</name>
        <dbReference type="ChEBI" id="CHEBI:60240"/>
        <label>2</label>
        <note>catalytic</note>
    </ligand>
</feature>
<dbReference type="InterPro" id="IPR036005">
    <property type="entry name" value="Creatinase/aminopeptidase-like"/>
</dbReference>
<feature type="binding site" evidence="6">
    <location>
        <position position="232"/>
    </location>
    <ligand>
        <name>a divalent metal cation</name>
        <dbReference type="ChEBI" id="CHEBI:60240"/>
        <label>1</label>
    </ligand>
</feature>
<feature type="domain" description="Peptidase M24" evidence="8">
    <location>
        <begin position="11"/>
        <end position="239"/>
    </location>
</feature>
<feature type="binding site" evidence="6">
    <location>
        <position position="201"/>
    </location>
    <ligand>
        <name>a divalent metal cation</name>
        <dbReference type="ChEBI" id="CHEBI:60240"/>
        <label>2</label>
        <note>catalytic</note>
    </ligand>
</feature>
<dbReference type="Gene3D" id="3.90.230.10">
    <property type="entry name" value="Creatinase/methionine aminopeptidase superfamily"/>
    <property type="match status" value="1"/>
</dbReference>
<dbReference type="GO" id="GO:0046872">
    <property type="term" value="F:metal ion binding"/>
    <property type="evidence" value="ECO:0007669"/>
    <property type="project" value="UniProtKB-UniRule"/>
</dbReference>
<dbReference type="EMBL" id="AECS01000043">
    <property type="protein sequence ID" value="EFQ03426.1"/>
    <property type="molecule type" value="Genomic_DNA"/>
</dbReference>
<dbReference type="PANTHER" id="PTHR43330:SF27">
    <property type="entry name" value="METHIONINE AMINOPEPTIDASE"/>
    <property type="match status" value="1"/>
</dbReference>
<keyword evidence="2 6" id="KW-0031">Aminopeptidase</keyword>
<comment type="function">
    <text evidence="1 6">Removes the N-terminal methionine from nascent proteins. The N-terminal methionine is often cleaved when the second residue in the primary sequence is small and uncharged (Met-Ala-, Cys, Gly, Pro, Ser, Thr, or Val). Requires deformylation of the N(alpha)-formylated initiator methionine before it can be hydrolyzed.</text>
</comment>
<keyword evidence="3 6" id="KW-0645">Protease</keyword>
<dbReference type="Proteomes" id="UP000003195">
    <property type="component" value="Unassembled WGS sequence"/>
</dbReference>
<keyword evidence="10" id="KW-1185">Reference proteome</keyword>
<evidence type="ECO:0000256" key="5">
    <source>
        <dbReference type="ARBA" id="ARBA00022801"/>
    </source>
</evidence>
<dbReference type="PANTHER" id="PTHR43330">
    <property type="entry name" value="METHIONINE AMINOPEPTIDASE"/>
    <property type="match status" value="1"/>
</dbReference>
<feature type="binding site" evidence="6">
    <location>
        <position position="105"/>
    </location>
    <ligand>
        <name>a divalent metal cation</name>
        <dbReference type="ChEBI" id="CHEBI:60240"/>
        <label>1</label>
    </ligand>
</feature>
<dbReference type="PROSITE" id="PS00680">
    <property type="entry name" value="MAP_1"/>
    <property type="match status" value="1"/>
</dbReference>
<evidence type="ECO:0000259" key="8">
    <source>
        <dbReference type="Pfam" id="PF00557"/>
    </source>
</evidence>
<dbReference type="InterPro" id="IPR000994">
    <property type="entry name" value="Pept_M24"/>
</dbReference>
<dbReference type="InterPro" id="IPR002467">
    <property type="entry name" value="Pept_M24A_MAP1"/>
</dbReference>
<evidence type="ECO:0000256" key="6">
    <source>
        <dbReference type="HAMAP-Rule" id="MF_01974"/>
    </source>
</evidence>
<feature type="binding site" evidence="6">
    <location>
        <position position="105"/>
    </location>
    <ligand>
        <name>a divalent metal cation</name>
        <dbReference type="ChEBI" id="CHEBI:60240"/>
        <label>2</label>
        <note>catalytic</note>
    </ligand>
</feature>
<dbReference type="GO" id="GO:0004239">
    <property type="term" value="F:initiator methionyl aminopeptidase activity"/>
    <property type="evidence" value="ECO:0007669"/>
    <property type="project" value="UniProtKB-UniRule"/>
</dbReference>
<dbReference type="HOGENOM" id="CLU_015857_0_1_9"/>
<feature type="binding site" evidence="6">
    <location>
        <position position="77"/>
    </location>
    <ligand>
        <name>substrate</name>
    </ligand>
</feature>
<evidence type="ECO:0000256" key="4">
    <source>
        <dbReference type="ARBA" id="ARBA00022723"/>
    </source>
</evidence>
<dbReference type="RefSeq" id="WP_006943144.1">
    <property type="nucleotide sequence ID" value="NZ_GL538212.1"/>
</dbReference>
<dbReference type="OrthoDB" id="9802055at2"/>
<dbReference type="CDD" id="cd01086">
    <property type="entry name" value="MetAP1"/>
    <property type="match status" value="1"/>
</dbReference>
<comment type="catalytic activity">
    <reaction evidence="6 7">
        <text>Release of N-terminal amino acids, preferentially methionine, from peptides and arylamides.</text>
        <dbReference type="EC" id="3.4.11.18"/>
    </reaction>
</comment>
<accession>E2ZE46</accession>
<dbReference type="GO" id="GO:0070006">
    <property type="term" value="F:metalloaminopeptidase activity"/>
    <property type="evidence" value="ECO:0007669"/>
    <property type="project" value="UniProtKB-UniRule"/>
</dbReference>
<evidence type="ECO:0000256" key="3">
    <source>
        <dbReference type="ARBA" id="ARBA00022670"/>
    </source>
</evidence>
<gene>
    <name evidence="6 9" type="primary">map</name>
    <name evidence="9" type="ORF">HMPREF9429_01748</name>
</gene>
<dbReference type="Pfam" id="PF00557">
    <property type="entry name" value="Peptidase_M24"/>
    <property type="match status" value="1"/>
</dbReference>
<comment type="caution">
    <text evidence="9">The sequence shown here is derived from an EMBL/GenBank/DDBJ whole genome shotgun (WGS) entry which is preliminary data.</text>
</comment>
<organism evidence="9 10">
    <name type="scientific">Megasphaera micronuciformis F0359</name>
    <dbReference type="NCBI Taxonomy" id="706434"/>
    <lineage>
        <taxon>Bacteria</taxon>
        <taxon>Bacillati</taxon>
        <taxon>Bacillota</taxon>
        <taxon>Negativicutes</taxon>
        <taxon>Veillonellales</taxon>
        <taxon>Veillonellaceae</taxon>
        <taxon>Megasphaera</taxon>
    </lineage>
</organism>
<dbReference type="EC" id="3.4.11.18" evidence="6 7"/>
<evidence type="ECO:0000256" key="1">
    <source>
        <dbReference type="ARBA" id="ARBA00002521"/>
    </source>
</evidence>
<dbReference type="InterPro" id="IPR001714">
    <property type="entry name" value="Pept_M24_MAP"/>
</dbReference>
<dbReference type="GO" id="GO:0005829">
    <property type="term" value="C:cytosol"/>
    <property type="evidence" value="ECO:0007669"/>
    <property type="project" value="TreeGrafter"/>
</dbReference>
<comment type="similarity">
    <text evidence="6">Belongs to the peptidase M24A family. Methionine aminopeptidase type 1 subfamily.</text>
</comment>
<sequence>MIILKSNREIEYIRAAGRITADALMLMRELAVPGVTTQELDRRCEEYIRSQGAFPSCKGYYGFPATICASVNEEVVHGIPGHRKLHDGDIISVDLVVNKDGYHGDSTITIPVGDVAPDTLKLLQVTEECLYKGIEQAVAGKHMGDLGHAVQAHAESFGYGVVRDYVGHGIGTDMHEAPEVPNYGRPGHGIVLEEGMVLAIEPMIAMGTEKVRQLDNGWTVITQDKKPAAHFEHTVAITDHGPEILTLPS</sequence>
<evidence type="ECO:0000313" key="10">
    <source>
        <dbReference type="Proteomes" id="UP000003195"/>
    </source>
</evidence>
<reference evidence="9 10" key="1">
    <citation type="submission" date="2010-08" db="EMBL/GenBank/DDBJ databases">
        <authorList>
            <person name="Weinstock G."/>
            <person name="Sodergren E."/>
            <person name="Clifton S."/>
            <person name="Fulton L."/>
            <person name="Fulton B."/>
            <person name="Courtney L."/>
            <person name="Fronick C."/>
            <person name="Harrison M."/>
            <person name="Strong C."/>
            <person name="Farmer C."/>
            <person name="Delahaunty K."/>
            <person name="Markovic C."/>
            <person name="Hall O."/>
            <person name="Minx P."/>
            <person name="Tomlinson C."/>
            <person name="Mitreva M."/>
            <person name="Hou S."/>
            <person name="Chen J."/>
            <person name="Wollam A."/>
            <person name="Pepin K.H."/>
            <person name="Johnson M."/>
            <person name="Bhonagiri V."/>
            <person name="Zhang X."/>
            <person name="Suruliraj S."/>
            <person name="Warren W."/>
            <person name="Chinwalla A."/>
            <person name="Mardis E.R."/>
            <person name="Wilson R.K."/>
        </authorList>
    </citation>
    <scope>NUCLEOTIDE SEQUENCE [LARGE SCALE GENOMIC DNA]</scope>
    <source>
        <strain evidence="9 10">F0359</strain>
    </source>
</reference>
<comment type="subunit">
    <text evidence="6">Monomer.</text>
</comment>
<evidence type="ECO:0000256" key="7">
    <source>
        <dbReference type="RuleBase" id="RU003653"/>
    </source>
</evidence>
<dbReference type="GO" id="GO:0006508">
    <property type="term" value="P:proteolysis"/>
    <property type="evidence" value="ECO:0007669"/>
    <property type="project" value="UniProtKB-KW"/>
</dbReference>